<reference evidence="5 6" key="1">
    <citation type="submission" date="2017-08" db="EMBL/GenBank/DDBJ databases">
        <title>Infants hospitalized years apart are colonized by the same room-sourced microbial strains.</title>
        <authorList>
            <person name="Brooks B."/>
            <person name="Olm M.R."/>
            <person name="Firek B.A."/>
            <person name="Baker R."/>
            <person name="Thomas B.C."/>
            <person name="Morowitz M.J."/>
            <person name="Banfield J.F."/>
        </authorList>
    </citation>
    <scope>NUCLEOTIDE SEQUENCE [LARGE SCALE GENOMIC DNA]</scope>
    <source>
        <strain evidence="5">S2_005_002_R2_34</strain>
    </source>
</reference>
<feature type="domain" description="Transcription factor LuxR-like autoinducer-binding" evidence="4">
    <location>
        <begin position="78"/>
        <end position="176"/>
    </location>
</feature>
<organism evidence="5 6">
    <name type="scientific">Rhodovulum sulfidophilum</name>
    <name type="common">Rhodobacter sulfidophilus</name>
    <dbReference type="NCBI Taxonomy" id="35806"/>
    <lineage>
        <taxon>Bacteria</taxon>
        <taxon>Pseudomonadati</taxon>
        <taxon>Pseudomonadota</taxon>
        <taxon>Alphaproteobacteria</taxon>
        <taxon>Rhodobacterales</taxon>
        <taxon>Paracoccaceae</taxon>
        <taxon>Rhodovulum</taxon>
    </lineage>
</organism>
<comment type="caution">
    <text evidence="5">The sequence shown here is derived from an EMBL/GenBank/DDBJ whole genome shotgun (WGS) entry which is preliminary data.</text>
</comment>
<dbReference type="GO" id="GO:0003677">
    <property type="term" value="F:DNA binding"/>
    <property type="evidence" value="ECO:0007669"/>
    <property type="project" value="UniProtKB-KW"/>
</dbReference>
<name>A0A2W5NHJ4_RHOSU</name>
<evidence type="ECO:0000256" key="2">
    <source>
        <dbReference type="ARBA" id="ARBA00023125"/>
    </source>
</evidence>
<dbReference type="Gene3D" id="3.30.450.80">
    <property type="entry name" value="Transcription factor LuxR-like, autoinducer-binding domain"/>
    <property type="match status" value="1"/>
</dbReference>
<dbReference type="InterPro" id="IPR005143">
    <property type="entry name" value="TF_LuxR_autoind-bd_dom"/>
</dbReference>
<keyword evidence="2" id="KW-0238">DNA-binding</keyword>
<dbReference type="InterPro" id="IPR036693">
    <property type="entry name" value="TF_LuxR_autoind-bd_dom_sf"/>
</dbReference>
<keyword evidence="1" id="KW-0805">Transcription regulation</keyword>
<dbReference type="AlphaFoldDB" id="A0A2W5NHJ4"/>
<evidence type="ECO:0000256" key="1">
    <source>
        <dbReference type="ARBA" id="ARBA00023015"/>
    </source>
</evidence>
<evidence type="ECO:0000313" key="5">
    <source>
        <dbReference type="EMBL" id="PZQ51709.1"/>
    </source>
</evidence>
<evidence type="ECO:0000256" key="3">
    <source>
        <dbReference type="ARBA" id="ARBA00023163"/>
    </source>
</evidence>
<dbReference type="EMBL" id="QFPW01000002">
    <property type="protein sequence ID" value="PZQ51709.1"/>
    <property type="molecule type" value="Genomic_DNA"/>
</dbReference>
<proteinExistence type="predicted"/>
<accession>A0A2W5NHJ4</accession>
<dbReference type="SUPFAM" id="SSF75516">
    <property type="entry name" value="Pheromone-binding domain of LuxR-like quorum-sensing transcription factors"/>
    <property type="match status" value="1"/>
</dbReference>
<evidence type="ECO:0000259" key="4">
    <source>
        <dbReference type="Pfam" id="PF03472"/>
    </source>
</evidence>
<sequence>MYRCIPPNRRTQKGTFAWTVTHLDSYRHEIRLVGVRSQPCRERWGKMAQSTSIAAILRDLDGFSPSGFAIALHIRFTTPVYLFQTYPRRWTEHYSEHGLVVNDPTVHWGLGNTGRIRWRDLRALDSAGVLMAARTYGLVHGVTVAVLRGTRTIASFARADRDYDDFEMDEIEELLQELHDHTANMPELSDSDRRALRDLSVRLTH</sequence>
<gene>
    <name evidence="5" type="ORF">DI556_04440</name>
</gene>
<protein>
    <submittedName>
        <fullName evidence="5">LuxR family transcriptional regulator</fullName>
    </submittedName>
</protein>
<keyword evidence="3" id="KW-0804">Transcription</keyword>
<dbReference type="Proteomes" id="UP000249185">
    <property type="component" value="Unassembled WGS sequence"/>
</dbReference>
<evidence type="ECO:0000313" key="6">
    <source>
        <dbReference type="Proteomes" id="UP000249185"/>
    </source>
</evidence>
<dbReference type="Pfam" id="PF03472">
    <property type="entry name" value="Autoind_bind"/>
    <property type="match status" value="1"/>
</dbReference>